<organism evidence="1 2">
    <name type="scientific">Kickxella alabastrina</name>
    <dbReference type="NCBI Taxonomy" id="61397"/>
    <lineage>
        <taxon>Eukaryota</taxon>
        <taxon>Fungi</taxon>
        <taxon>Fungi incertae sedis</taxon>
        <taxon>Zoopagomycota</taxon>
        <taxon>Kickxellomycotina</taxon>
        <taxon>Kickxellomycetes</taxon>
        <taxon>Kickxellales</taxon>
        <taxon>Kickxellaceae</taxon>
        <taxon>Kickxella</taxon>
    </lineage>
</organism>
<gene>
    <name evidence="1" type="ORF">LPJ66_002011</name>
</gene>
<proteinExistence type="predicted"/>
<name>A0ACC1IRP5_9FUNG</name>
<dbReference type="EMBL" id="JANBPG010000141">
    <property type="protein sequence ID" value="KAJ1899590.1"/>
    <property type="molecule type" value="Genomic_DNA"/>
</dbReference>
<evidence type="ECO:0000313" key="2">
    <source>
        <dbReference type="Proteomes" id="UP001150581"/>
    </source>
</evidence>
<comment type="caution">
    <text evidence="1">The sequence shown here is derived from an EMBL/GenBank/DDBJ whole genome shotgun (WGS) entry which is preliminary data.</text>
</comment>
<sequence length="243" mass="27370">MDNQSNNRDSFTQIPYGDSKPKGILKKPSDSPERGTHLRWDEENIRITEEQKDAKMKVDEPKTPYIRYNPELDADLQEMEDLKLASEISSRSSSVMSSPKRAQVIGPSDWASDSEEECSETEGMSEADKAKHERFQKMRQQHYHLEGQYVHRDTDDIMDSDNSLNSDDDDDNSSDDDCEMESGRRSSSAGSSSYQRSNSITGCKSDLHVSKGFIETYGSDDTEGAPLNFPTNVDEINASSMEL</sequence>
<dbReference type="Proteomes" id="UP001150581">
    <property type="component" value="Unassembled WGS sequence"/>
</dbReference>
<reference evidence="1" key="1">
    <citation type="submission" date="2022-07" db="EMBL/GenBank/DDBJ databases">
        <title>Phylogenomic reconstructions and comparative analyses of Kickxellomycotina fungi.</title>
        <authorList>
            <person name="Reynolds N.K."/>
            <person name="Stajich J.E."/>
            <person name="Barry K."/>
            <person name="Grigoriev I.V."/>
            <person name="Crous P."/>
            <person name="Smith M.E."/>
        </authorList>
    </citation>
    <scope>NUCLEOTIDE SEQUENCE</scope>
    <source>
        <strain evidence="1">Benny 63K</strain>
    </source>
</reference>
<keyword evidence="2" id="KW-1185">Reference proteome</keyword>
<evidence type="ECO:0000313" key="1">
    <source>
        <dbReference type="EMBL" id="KAJ1899590.1"/>
    </source>
</evidence>
<protein>
    <submittedName>
        <fullName evidence="1">Uncharacterized protein</fullName>
    </submittedName>
</protein>
<accession>A0ACC1IRP5</accession>